<dbReference type="AlphaFoldDB" id="A0A6J6WH41"/>
<dbReference type="EMBL" id="CAEZWM010000066">
    <property type="protein sequence ID" value="CAB4655817.1"/>
    <property type="molecule type" value="Genomic_DNA"/>
</dbReference>
<accession>A0A6J6WH41</accession>
<evidence type="ECO:0000313" key="3">
    <source>
        <dbReference type="EMBL" id="CAB4784381.1"/>
    </source>
</evidence>
<sequence length="74" mass="8625">MSRPIRFEEFQYVGDKRSQIVYDLDLPGLDKAIIDELMESERFICFGPDTLNEARNRGYKPHSSIREAQDSESL</sequence>
<evidence type="ECO:0000313" key="4">
    <source>
        <dbReference type="EMBL" id="CAB4876458.1"/>
    </source>
</evidence>
<feature type="compositionally biased region" description="Basic and acidic residues" evidence="1">
    <location>
        <begin position="64"/>
        <end position="74"/>
    </location>
</feature>
<feature type="region of interest" description="Disordered" evidence="1">
    <location>
        <begin position="55"/>
        <end position="74"/>
    </location>
</feature>
<reference evidence="3" key="1">
    <citation type="submission" date="2020-05" db="EMBL/GenBank/DDBJ databases">
        <authorList>
            <person name="Chiriac C."/>
            <person name="Salcher M."/>
            <person name="Ghai R."/>
            <person name="Kavagutti S V."/>
        </authorList>
    </citation>
    <scope>NUCLEOTIDE SEQUENCE</scope>
</reference>
<proteinExistence type="predicted"/>
<evidence type="ECO:0000256" key="1">
    <source>
        <dbReference type="SAM" id="MobiDB-lite"/>
    </source>
</evidence>
<name>A0A6J6WH41_9ZZZZ</name>
<dbReference type="EMBL" id="CAFBLK010000223">
    <property type="protein sequence ID" value="CAB4876458.1"/>
    <property type="molecule type" value="Genomic_DNA"/>
</dbReference>
<evidence type="ECO:0000313" key="2">
    <source>
        <dbReference type="EMBL" id="CAB4655817.1"/>
    </source>
</evidence>
<protein>
    <submittedName>
        <fullName evidence="3">Unannotated protein</fullName>
    </submittedName>
</protein>
<dbReference type="EMBL" id="CAEZZU010000158">
    <property type="protein sequence ID" value="CAB4784381.1"/>
    <property type="molecule type" value="Genomic_DNA"/>
</dbReference>
<gene>
    <name evidence="2" type="ORF">UFOPK2242_00669</name>
    <name evidence="3" type="ORF">UFOPK2925_01047</name>
    <name evidence="4" type="ORF">UFOPK3317_01180</name>
</gene>
<organism evidence="3">
    <name type="scientific">freshwater metagenome</name>
    <dbReference type="NCBI Taxonomy" id="449393"/>
    <lineage>
        <taxon>unclassified sequences</taxon>
        <taxon>metagenomes</taxon>
        <taxon>ecological metagenomes</taxon>
    </lineage>
</organism>